<dbReference type="PROSITE" id="PS50888">
    <property type="entry name" value="BHLH"/>
    <property type="match status" value="1"/>
</dbReference>
<dbReference type="InterPro" id="IPR011598">
    <property type="entry name" value="bHLH_dom"/>
</dbReference>
<dbReference type="PANTHER" id="PTHR45959">
    <property type="entry name" value="BHLH TRANSCRIPTION FACTOR"/>
    <property type="match status" value="1"/>
</dbReference>
<keyword evidence="8" id="KW-1185">Reference proteome</keyword>
<evidence type="ECO:0000256" key="3">
    <source>
        <dbReference type="ARBA" id="ARBA00023163"/>
    </source>
</evidence>
<dbReference type="EMBL" id="JASCZI010241903">
    <property type="protein sequence ID" value="MED6208220.1"/>
    <property type="molecule type" value="Genomic_DNA"/>
</dbReference>
<sequence>MSGGGSASSSLSFEEIISFNGGQSCDHSSKEGSLGNNNNNNNSKRRTKKGRNSREALDHIISERRRRQQLAEKFIALAAAIPGLKKIDKASILEEATNYVRQLEEHIALLEKENNNKKEPLIVKKSSQFCSSSLLQCDDKNNKMVPPEVEARWLEKEVLIRIQCEKQKGIMLKLLPLLQNNHLSLVGSTLLPFGNSTLNVIIIIAQMNEGFNLTLYDLVKMLREDLIKFMR</sequence>
<evidence type="ECO:0000259" key="6">
    <source>
        <dbReference type="PROSITE" id="PS50888"/>
    </source>
</evidence>
<accession>A0ABU6YFV2</accession>
<evidence type="ECO:0000256" key="2">
    <source>
        <dbReference type="ARBA" id="ARBA00023015"/>
    </source>
</evidence>
<dbReference type="Gene3D" id="4.10.280.10">
    <property type="entry name" value="Helix-loop-helix DNA-binding domain"/>
    <property type="match status" value="1"/>
</dbReference>
<dbReference type="SMART" id="SM00353">
    <property type="entry name" value="HLH"/>
    <property type="match status" value="1"/>
</dbReference>
<keyword evidence="2" id="KW-0805">Transcription regulation</keyword>
<keyword evidence="4" id="KW-0539">Nucleus</keyword>
<proteinExistence type="predicted"/>
<feature type="domain" description="BHLH" evidence="6">
    <location>
        <begin position="54"/>
        <end position="103"/>
    </location>
</feature>
<evidence type="ECO:0000256" key="1">
    <source>
        <dbReference type="ARBA" id="ARBA00004123"/>
    </source>
</evidence>
<dbReference type="InterPro" id="IPR052610">
    <property type="entry name" value="bHLH_transcription_regulator"/>
</dbReference>
<comment type="subcellular location">
    <subcellularLocation>
        <location evidence="1">Nucleus</location>
    </subcellularLocation>
</comment>
<feature type="compositionally biased region" description="Low complexity" evidence="5">
    <location>
        <begin position="31"/>
        <end position="42"/>
    </location>
</feature>
<name>A0ABU6YFV2_9FABA</name>
<organism evidence="7 8">
    <name type="scientific">Stylosanthes scabra</name>
    <dbReference type="NCBI Taxonomy" id="79078"/>
    <lineage>
        <taxon>Eukaryota</taxon>
        <taxon>Viridiplantae</taxon>
        <taxon>Streptophyta</taxon>
        <taxon>Embryophyta</taxon>
        <taxon>Tracheophyta</taxon>
        <taxon>Spermatophyta</taxon>
        <taxon>Magnoliopsida</taxon>
        <taxon>eudicotyledons</taxon>
        <taxon>Gunneridae</taxon>
        <taxon>Pentapetalae</taxon>
        <taxon>rosids</taxon>
        <taxon>fabids</taxon>
        <taxon>Fabales</taxon>
        <taxon>Fabaceae</taxon>
        <taxon>Papilionoideae</taxon>
        <taxon>50 kb inversion clade</taxon>
        <taxon>dalbergioids sensu lato</taxon>
        <taxon>Dalbergieae</taxon>
        <taxon>Pterocarpus clade</taxon>
        <taxon>Stylosanthes</taxon>
    </lineage>
</organism>
<evidence type="ECO:0000313" key="8">
    <source>
        <dbReference type="Proteomes" id="UP001341840"/>
    </source>
</evidence>
<evidence type="ECO:0000313" key="7">
    <source>
        <dbReference type="EMBL" id="MED6208220.1"/>
    </source>
</evidence>
<comment type="caution">
    <text evidence="7">The sequence shown here is derived from an EMBL/GenBank/DDBJ whole genome shotgun (WGS) entry which is preliminary data.</text>
</comment>
<evidence type="ECO:0000256" key="4">
    <source>
        <dbReference type="ARBA" id="ARBA00023242"/>
    </source>
</evidence>
<dbReference type="PANTHER" id="PTHR45959:SF2">
    <property type="entry name" value="BHLH TRANSCRIPTION FACTOR"/>
    <property type="match status" value="1"/>
</dbReference>
<gene>
    <name evidence="7" type="ORF">PIB30_042954</name>
</gene>
<keyword evidence="3" id="KW-0804">Transcription</keyword>
<dbReference type="SUPFAM" id="SSF47459">
    <property type="entry name" value="HLH, helix-loop-helix DNA-binding domain"/>
    <property type="match status" value="1"/>
</dbReference>
<evidence type="ECO:0000256" key="5">
    <source>
        <dbReference type="SAM" id="MobiDB-lite"/>
    </source>
</evidence>
<protein>
    <recommendedName>
        <fullName evidence="6">BHLH domain-containing protein</fullName>
    </recommendedName>
</protein>
<reference evidence="7 8" key="1">
    <citation type="journal article" date="2023" name="Plants (Basel)">
        <title>Bridging the Gap: Combining Genomics and Transcriptomics Approaches to Understand Stylosanthes scabra, an Orphan Legume from the Brazilian Caatinga.</title>
        <authorList>
            <person name="Ferreira-Neto J.R.C."/>
            <person name="da Silva M.D."/>
            <person name="Binneck E."/>
            <person name="de Melo N.F."/>
            <person name="da Silva R.H."/>
            <person name="de Melo A.L.T.M."/>
            <person name="Pandolfi V."/>
            <person name="Bustamante F.O."/>
            <person name="Brasileiro-Vidal A.C."/>
            <person name="Benko-Iseppon A.M."/>
        </authorList>
    </citation>
    <scope>NUCLEOTIDE SEQUENCE [LARGE SCALE GENOMIC DNA]</scope>
    <source>
        <tissue evidence="7">Leaves</tissue>
    </source>
</reference>
<dbReference type="Proteomes" id="UP001341840">
    <property type="component" value="Unassembled WGS sequence"/>
</dbReference>
<dbReference type="Pfam" id="PF00010">
    <property type="entry name" value="HLH"/>
    <property type="match status" value="1"/>
</dbReference>
<feature type="region of interest" description="Disordered" evidence="5">
    <location>
        <begin position="24"/>
        <end position="55"/>
    </location>
</feature>
<dbReference type="InterPro" id="IPR036638">
    <property type="entry name" value="HLH_DNA-bd_sf"/>
</dbReference>